<name>A0ABU5GYR6_9BACT</name>
<proteinExistence type="predicted"/>
<dbReference type="SUPFAM" id="SSF81901">
    <property type="entry name" value="HCP-like"/>
    <property type="match status" value="1"/>
</dbReference>
<keyword evidence="1" id="KW-0732">Signal</keyword>
<sequence length="282" mass="30749">MASRLRVSSPRAATPWQALRLFAALLPLLSTACVLDAARLRADCDAGLTSSCGEWGHQLLAEGEKQQAENAFARSCEGGNSDDCVYQGQLMMERGELDGAEPPLLKGYEAESAEATWALAELHQSRGNLQDLERAEHFRWDAPAIDKPDREFMFWVRPSLTNDVSYAVAYHFQPMEFWSRRMALGVHSSFNGRGIDELNAAVSYQYFLTPELVPYGTVLVGGTFQKRTVNAGAELGMKFCLGPYGHLNAAVGSSVGSPLHASIGIGINSLPVDLLLYIAAHL</sequence>
<comment type="caution">
    <text evidence="2">The sequence shown here is derived from an EMBL/GenBank/DDBJ whole genome shotgun (WGS) entry which is preliminary data.</text>
</comment>
<protein>
    <recommendedName>
        <fullName evidence="4">Lipoprotein</fullName>
    </recommendedName>
</protein>
<feature type="signal peptide" evidence="1">
    <location>
        <begin position="1"/>
        <end position="32"/>
    </location>
</feature>
<evidence type="ECO:0008006" key="4">
    <source>
        <dbReference type="Google" id="ProtNLM"/>
    </source>
</evidence>
<feature type="chain" id="PRO_5046866078" description="Lipoprotein" evidence="1">
    <location>
        <begin position="33"/>
        <end position="282"/>
    </location>
</feature>
<dbReference type="RefSeq" id="WP_321544363.1">
    <property type="nucleotide sequence ID" value="NZ_JAXIVS010000001.1"/>
</dbReference>
<organism evidence="2 3">
    <name type="scientific">Hyalangium rubrum</name>
    <dbReference type="NCBI Taxonomy" id="3103134"/>
    <lineage>
        <taxon>Bacteria</taxon>
        <taxon>Pseudomonadati</taxon>
        <taxon>Myxococcota</taxon>
        <taxon>Myxococcia</taxon>
        <taxon>Myxococcales</taxon>
        <taxon>Cystobacterineae</taxon>
        <taxon>Archangiaceae</taxon>
        <taxon>Hyalangium</taxon>
    </lineage>
</organism>
<keyword evidence="3" id="KW-1185">Reference proteome</keyword>
<accession>A0ABU5GYR6</accession>
<gene>
    <name evidence="2" type="ORF">SYV04_04655</name>
</gene>
<evidence type="ECO:0000256" key="1">
    <source>
        <dbReference type="SAM" id="SignalP"/>
    </source>
</evidence>
<evidence type="ECO:0000313" key="3">
    <source>
        <dbReference type="Proteomes" id="UP001291309"/>
    </source>
</evidence>
<dbReference type="EMBL" id="JAXIVS010000001">
    <property type="protein sequence ID" value="MDY7225658.1"/>
    <property type="molecule type" value="Genomic_DNA"/>
</dbReference>
<dbReference type="PROSITE" id="PS51257">
    <property type="entry name" value="PROKAR_LIPOPROTEIN"/>
    <property type="match status" value="1"/>
</dbReference>
<dbReference type="Proteomes" id="UP001291309">
    <property type="component" value="Unassembled WGS sequence"/>
</dbReference>
<evidence type="ECO:0000313" key="2">
    <source>
        <dbReference type="EMBL" id="MDY7225658.1"/>
    </source>
</evidence>
<reference evidence="2 3" key="1">
    <citation type="submission" date="2023-12" db="EMBL/GenBank/DDBJ databases">
        <title>the genome sequence of Hyalangium sp. s54d21.</title>
        <authorList>
            <person name="Zhang X."/>
        </authorList>
    </citation>
    <scope>NUCLEOTIDE SEQUENCE [LARGE SCALE GENOMIC DNA]</scope>
    <source>
        <strain evidence="3">s54d21</strain>
    </source>
</reference>